<accession>A0A644WD64</accession>
<dbReference type="Gene3D" id="1.10.1790.10">
    <property type="entry name" value="PRD domain"/>
    <property type="match status" value="1"/>
</dbReference>
<dbReference type="Pfam" id="PF00874">
    <property type="entry name" value="PRD"/>
    <property type="match status" value="1"/>
</dbReference>
<sequence>MNTYVPNIPFISAAEILSGDGIDDLEKLISQEEEYYKIIESMEKQIDNIDSYKLVRNIRKVLLNIEEHLNIKLIHEVKIGIMIHTCFLIEKLMKGGKETPFVMLNEFRHSNNKEFILIKQCLKILEENYKINIGENELAHIVKMVINNKTSV</sequence>
<feature type="domain" description="PRD" evidence="1">
    <location>
        <begin position="49"/>
        <end position="152"/>
    </location>
</feature>
<protein>
    <recommendedName>
        <fullName evidence="1">PRD domain-containing protein</fullName>
    </recommendedName>
</protein>
<dbReference type="SUPFAM" id="SSF63520">
    <property type="entry name" value="PTS-regulatory domain, PRD"/>
    <property type="match status" value="1"/>
</dbReference>
<evidence type="ECO:0000313" key="2">
    <source>
        <dbReference type="EMBL" id="MPM01765.1"/>
    </source>
</evidence>
<proteinExistence type="predicted"/>
<name>A0A644WD64_9ZZZZ</name>
<dbReference type="PROSITE" id="PS51372">
    <property type="entry name" value="PRD_2"/>
    <property type="match status" value="1"/>
</dbReference>
<dbReference type="EMBL" id="VSSQ01000820">
    <property type="protein sequence ID" value="MPM01765.1"/>
    <property type="molecule type" value="Genomic_DNA"/>
</dbReference>
<dbReference type="InterPro" id="IPR036634">
    <property type="entry name" value="PRD_sf"/>
</dbReference>
<reference evidence="2" key="1">
    <citation type="submission" date="2019-08" db="EMBL/GenBank/DDBJ databases">
        <authorList>
            <person name="Kucharzyk K."/>
            <person name="Murdoch R.W."/>
            <person name="Higgins S."/>
            <person name="Loffler F."/>
        </authorList>
    </citation>
    <scope>NUCLEOTIDE SEQUENCE</scope>
</reference>
<gene>
    <name evidence="2" type="ORF">SDC9_48005</name>
</gene>
<dbReference type="AlphaFoldDB" id="A0A644WD64"/>
<dbReference type="GO" id="GO:0006355">
    <property type="term" value="P:regulation of DNA-templated transcription"/>
    <property type="evidence" value="ECO:0007669"/>
    <property type="project" value="InterPro"/>
</dbReference>
<organism evidence="2">
    <name type="scientific">bioreactor metagenome</name>
    <dbReference type="NCBI Taxonomy" id="1076179"/>
    <lineage>
        <taxon>unclassified sequences</taxon>
        <taxon>metagenomes</taxon>
        <taxon>ecological metagenomes</taxon>
    </lineage>
</organism>
<evidence type="ECO:0000259" key="1">
    <source>
        <dbReference type="PROSITE" id="PS51372"/>
    </source>
</evidence>
<comment type="caution">
    <text evidence="2">The sequence shown here is derived from an EMBL/GenBank/DDBJ whole genome shotgun (WGS) entry which is preliminary data.</text>
</comment>
<dbReference type="InterPro" id="IPR011608">
    <property type="entry name" value="PRD"/>
</dbReference>